<reference evidence="2 3" key="1">
    <citation type="submission" date="2007-01" db="EMBL/GenBank/DDBJ databases">
        <authorList>
            <person name="Haygood M."/>
            <person name="Podell S."/>
            <person name="Anderson C."/>
            <person name="Hopkinson B."/>
            <person name="Roe K."/>
            <person name="Barbeau K."/>
            <person name="Gaasterland T."/>
            <person name="Ferriera S."/>
            <person name="Johnson J."/>
            <person name="Kravitz S."/>
            <person name="Beeson K."/>
            <person name="Sutton G."/>
            <person name="Rogers Y.-H."/>
            <person name="Friedman R."/>
            <person name="Frazier M."/>
            <person name="Venter J.C."/>
        </authorList>
    </citation>
    <scope>NUCLEOTIDE SEQUENCE [LARGE SCALE GENOMIC DNA]</scope>
    <source>
        <strain evidence="2 3">ATCC 23134</strain>
    </source>
</reference>
<dbReference type="InterPro" id="IPR026444">
    <property type="entry name" value="Secre_tail"/>
</dbReference>
<comment type="caution">
    <text evidence="2">The sequence shown here is derived from an EMBL/GenBank/DDBJ whole genome shotgun (WGS) entry which is preliminary data.</text>
</comment>
<dbReference type="Proteomes" id="UP000004095">
    <property type="component" value="Unassembled WGS sequence"/>
</dbReference>
<evidence type="ECO:0000313" key="3">
    <source>
        <dbReference type="Proteomes" id="UP000004095"/>
    </source>
</evidence>
<evidence type="ECO:0000259" key="1">
    <source>
        <dbReference type="Pfam" id="PF18962"/>
    </source>
</evidence>
<protein>
    <recommendedName>
        <fullName evidence="1">Secretion system C-terminal sorting domain-containing protein</fullName>
    </recommendedName>
</protein>
<keyword evidence="3" id="KW-1185">Reference proteome</keyword>
<dbReference type="Pfam" id="PF18962">
    <property type="entry name" value="Por_Secre_tail"/>
    <property type="match status" value="1"/>
</dbReference>
<sequence>MKTMKTTNTTIVLLTILFVLWGFTSVTAQRSQLALAKVESAPTVMETSRQVSNEDKNFGCLNGFHIKINGGSVKCSKPNGEDKPMLKLKISGFGGRYELFTVGTFGLSKIGEYDSPPKIEYEKVDGSGSSSGYQEIDLNDLLGDFPNAQTQPDDNYTCDFYANSTRVGTNCKRCSFAATTVAKQLRFEGAVKQVFGGVVAIGGILAGQGSVVVIGAAFFVAGTTDFIRSQTLEPLDCNSFRQTNYYQSITQPEVVGLNIYPNPVVQKTTLQIHLPQAEDLTVEVFDLNGVAQKTLFIGKRFPAGNNQIPLSVGLLAPGKYLIKVTSSLSNIKITQPIIKQ</sequence>
<dbReference type="AlphaFoldDB" id="A1ZQN0"/>
<dbReference type="EMBL" id="AAWS01000024">
    <property type="protein sequence ID" value="EAY27402.1"/>
    <property type="molecule type" value="Genomic_DNA"/>
</dbReference>
<proteinExistence type="predicted"/>
<evidence type="ECO:0000313" key="2">
    <source>
        <dbReference type="EMBL" id="EAY27402.1"/>
    </source>
</evidence>
<gene>
    <name evidence="2" type="ORF">M23134_08354</name>
</gene>
<name>A1ZQN0_MICM2</name>
<organism evidence="2 3">
    <name type="scientific">Microscilla marina ATCC 23134</name>
    <dbReference type="NCBI Taxonomy" id="313606"/>
    <lineage>
        <taxon>Bacteria</taxon>
        <taxon>Pseudomonadati</taxon>
        <taxon>Bacteroidota</taxon>
        <taxon>Cytophagia</taxon>
        <taxon>Cytophagales</taxon>
        <taxon>Microscillaceae</taxon>
        <taxon>Microscilla</taxon>
    </lineage>
</organism>
<dbReference type="NCBIfam" id="TIGR04183">
    <property type="entry name" value="Por_Secre_tail"/>
    <property type="match status" value="1"/>
</dbReference>
<feature type="domain" description="Secretion system C-terminal sorting" evidence="1">
    <location>
        <begin position="259"/>
        <end position="331"/>
    </location>
</feature>
<accession>A1ZQN0</accession>